<feature type="domain" description="PAS" evidence="9">
    <location>
        <begin position="13"/>
        <end position="54"/>
    </location>
</feature>
<dbReference type="InterPro" id="IPR011006">
    <property type="entry name" value="CheY-like_superfamily"/>
</dbReference>
<evidence type="ECO:0000256" key="5">
    <source>
        <dbReference type="ARBA" id="ARBA00022777"/>
    </source>
</evidence>
<dbReference type="EC" id="2.7.13.3" evidence="2"/>
<dbReference type="InterPro" id="IPR003661">
    <property type="entry name" value="HisK_dim/P_dom"/>
</dbReference>
<dbReference type="Pfam" id="PF00072">
    <property type="entry name" value="Response_reg"/>
    <property type="match status" value="1"/>
</dbReference>
<dbReference type="PANTHER" id="PTHR43304:SF1">
    <property type="entry name" value="PAC DOMAIN-CONTAINING PROTEIN"/>
    <property type="match status" value="1"/>
</dbReference>
<dbReference type="Gene3D" id="3.40.50.2300">
    <property type="match status" value="1"/>
</dbReference>
<protein>
    <recommendedName>
        <fullName evidence="2">histidine kinase</fullName>
        <ecNumber evidence="2">2.7.13.3</ecNumber>
    </recommendedName>
</protein>
<evidence type="ECO:0000256" key="4">
    <source>
        <dbReference type="ARBA" id="ARBA00022679"/>
    </source>
</evidence>
<dbReference type="Gene3D" id="3.30.565.10">
    <property type="entry name" value="Histidine kinase-like ATPase, C-terminal domain"/>
    <property type="match status" value="1"/>
</dbReference>
<dbReference type="PROSITE" id="PS50109">
    <property type="entry name" value="HIS_KIN"/>
    <property type="match status" value="1"/>
</dbReference>
<keyword evidence="12" id="KW-1185">Reference proteome</keyword>
<feature type="modified residue" description="4-aspartylphosphate" evidence="6">
    <location>
        <position position="968"/>
    </location>
</feature>
<dbReference type="SMART" id="SM00091">
    <property type="entry name" value="PAS"/>
    <property type="match status" value="5"/>
</dbReference>
<dbReference type="RefSeq" id="WP_092119101.1">
    <property type="nucleotide sequence ID" value="NZ_FMXO01000007.1"/>
</dbReference>
<feature type="domain" description="PAC" evidence="10">
    <location>
        <begin position="609"/>
        <end position="660"/>
    </location>
</feature>
<feature type="domain" description="PAS" evidence="9">
    <location>
        <begin position="141"/>
        <end position="213"/>
    </location>
</feature>
<proteinExistence type="predicted"/>
<sequence length="1038" mass="116146">MLTTTSATNHQIIGADLQEFIDLAPIGIFTSTPDGRYISANPALAGMLGYDSPEELIASTTDISRQIYVDAEDRKLFTRLLETHGEVINHESRFRRRDGTEFWASRNARAVRDKDGHIIAYQGFTTDITDRKRAEKGLLKSETILKDILESTLSGYWDWNLVENTEYLSPAFKRMFGYEDHEMESSPEAWQKIIFPEDLPAVLEIFDRHVKSRGREPFYNVVRYRHRDDSTVWVICAGRVIEWATDGTPVRMVGCHVDITNLKQTEEALRRSENLFRKVFEILPVGLWIADKNGKLMQGNPAGVAIWGAEPNVDQQEYGVFNAKRLPSGEEIAPNDWALVHTVNKGETIVDELLEIEAFDGKKKIILNYSAPVLDKQGKVEAAIIVNHDITSRYQAEEALRESEERFRLSMDATNDGVWDWDIQTDQVYYSPGYARMLGYESTDIPTHVNSWLDLIHPDDREEAFKRNFDCIENRIESFAVEFRMQSRDGAWKWILGRGRAASRDASGRAIRMIGTHQDITERKRAEDALRESEARFRNLFEHVPTVAVQGYGMDGTILFWNKAAETIYGYTPNEALGKNLCDLIIPAEMRPEVVGEIKKMTETGIPAPAAELILKRKDGSRVPVFTSHAIFQIPGSSPELICIDVDLTELKQTEQALLQAQKMESLGILAGGVAHDFNNLLQAMGGNIELLLQGKPSDHPDATRLQNVAKSINHAAQLVRQLLLFGRKAESRKARVNLNHEVQEAVRILERTIPKMIALELHLDPSVWPLLADSVQIEQILLNLAGNAVDAMPEGGKLMVETSNTVLDEAFIRLHPGASAGPHVLLTVTDTGSGMDKEVLEHVFDPFYTTKEVGKGTGLGLASVYGIVKSHGGHIQCYSEPGNGTTFKVFWPAERGDEDLTEEDSQESSIEGGSETILVVDDDPQIRELTWEALKMLGYSVRMAVNGEQALEMYQEPNSPIDLVLLDLNMPGMGGHKCLKELLRFDPAVKVVISSGYSANGQGRDTMASGAKGFLGKPYQMKEMATIVRRVLDDHES</sequence>
<feature type="domain" description="PAC" evidence="10">
    <location>
        <begin position="215"/>
        <end position="271"/>
    </location>
</feature>
<reference evidence="11 12" key="1">
    <citation type="submission" date="2016-10" db="EMBL/GenBank/DDBJ databases">
        <authorList>
            <person name="de Groot N.N."/>
        </authorList>
    </citation>
    <scope>NUCLEOTIDE SEQUENCE [LARGE SCALE GENOMIC DNA]</scope>
    <source>
        <strain evidence="11 12">ASO4-2</strain>
    </source>
</reference>
<comment type="catalytic activity">
    <reaction evidence="1">
        <text>ATP + protein L-histidine = ADP + protein N-phospho-L-histidine.</text>
        <dbReference type="EC" id="2.7.13.3"/>
    </reaction>
</comment>
<organism evidence="11 12">
    <name type="scientific">Desulfonatronum thiosulfatophilum</name>
    <dbReference type="NCBI Taxonomy" id="617002"/>
    <lineage>
        <taxon>Bacteria</taxon>
        <taxon>Pseudomonadati</taxon>
        <taxon>Thermodesulfobacteriota</taxon>
        <taxon>Desulfovibrionia</taxon>
        <taxon>Desulfovibrionales</taxon>
        <taxon>Desulfonatronaceae</taxon>
        <taxon>Desulfonatronum</taxon>
    </lineage>
</organism>
<dbReference type="SUPFAM" id="SSF55874">
    <property type="entry name" value="ATPase domain of HSP90 chaperone/DNA topoisomerase II/histidine kinase"/>
    <property type="match status" value="1"/>
</dbReference>
<feature type="domain" description="PAS" evidence="9">
    <location>
        <begin position="533"/>
        <end position="605"/>
    </location>
</feature>
<dbReference type="Pfam" id="PF13426">
    <property type="entry name" value="PAS_9"/>
    <property type="match status" value="2"/>
</dbReference>
<dbReference type="InterPro" id="IPR000014">
    <property type="entry name" value="PAS"/>
</dbReference>
<dbReference type="SMART" id="SM00388">
    <property type="entry name" value="HisKA"/>
    <property type="match status" value="1"/>
</dbReference>
<dbReference type="SUPFAM" id="SSF55785">
    <property type="entry name" value="PYP-like sensor domain (PAS domain)"/>
    <property type="match status" value="5"/>
</dbReference>
<dbReference type="SMART" id="SM00387">
    <property type="entry name" value="HATPase_c"/>
    <property type="match status" value="1"/>
</dbReference>
<evidence type="ECO:0000256" key="1">
    <source>
        <dbReference type="ARBA" id="ARBA00000085"/>
    </source>
</evidence>
<evidence type="ECO:0000256" key="2">
    <source>
        <dbReference type="ARBA" id="ARBA00012438"/>
    </source>
</evidence>
<dbReference type="Gene3D" id="1.10.287.130">
    <property type="match status" value="1"/>
</dbReference>
<dbReference type="PANTHER" id="PTHR43304">
    <property type="entry name" value="PHYTOCHROME-LIKE PROTEIN CPH1"/>
    <property type="match status" value="1"/>
</dbReference>
<evidence type="ECO:0000256" key="6">
    <source>
        <dbReference type="PROSITE-ProRule" id="PRU00169"/>
    </source>
</evidence>
<evidence type="ECO:0000259" key="7">
    <source>
        <dbReference type="PROSITE" id="PS50109"/>
    </source>
</evidence>
<dbReference type="InterPro" id="IPR005467">
    <property type="entry name" value="His_kinase_dom"/>
</dbReference>
<dbReference type="InterPro" id="IPR001610">
    <property type="entry name" value="PAC"/>
</dbReference>
<gene>
    <name evidence="11" type="ORF">SAMN05660653_01360</name>
</gene>
<feature type="domain" description="Response regulatory" evidence="8">
    <location>
        <begin position="917"/>
        <end position="1033"/>
    </location>
</feature>
<dbReference type="InterPro" id="IPR035965">
    <property type="entry name" value="PAS-like_dom_sf"/>
</dbReference>
<dbReference type="SMART" id="SM00086">
    <property type="entry name" value="PAC"/>
    <property type="match status" value="5"/>
</dbReference>
<dbReference type="InterPro" id="IPR052162">
    <property type="entry name" value="Sensor_kinase/Photoreceptor"/>
</dbReference>
<dbReference type="STRING" id="617002.SAMN05660653_01360"/>
<dbReference type="GO" id="GO:0000155">
    <property type="term" value="F:phosphorelay sensor kinase activity"/>
    <property type="evidence" value="ECO:0007669"/>
    <property type="project" value="InterPro"/>
</dbReference>
<dbReference type="InterPro" id="IPR036890">
    <property type="entry name" value="HATPase_C_sf"/>
</dbReference>
<dbReference type="SUPFAM" id="SSF52172">
    <property type="entry name" value="CheY-like"/>
    <property type="match status" value="1"/>
</dbReference>
<feature type="domain" description="PAC" evidence="10">
    <location>
        <begin position="479"/>
        <end position="532"/>
    </location>
</feature>
<feature type="domain" description="PAC" evidence="10">
    <location>
        <begin position="88"/>
        <end position="140"/>
    </location>
</feature>
<dbReference type="CDD" id="cd00130">
    <property type="entry name" value="PAS"/>
    <property type="match status" value="4"/>
</dbReference>
<dbReference type="PROSITE" id="PS50110">
    <property type="entry name" value="RESPONSE_REGULATORY"/>
    <property type="match status" value="1"/>
</dbReference>
<dbReference type="AlphaFoldDB" id="A0A1G6C6R6"/>
<evidence type="ECO:0000256" key="3">
    <source>
        <dbReference type="ARBA" id="ARBA00022553"/>
    </source>
</evidence>
<dbReference type="Gene3D" id="3.30.450.20">
    <property type="entry name" value="PAS domain"/>
    <property type="match status" value="5"/>
</dbReference>
<evidence type="ECO:0000259" key="9">
    <source>
        <dbReference type="PROSITE" id="PS50112"/>
    </source>
</evidence>
<dbReference type="InterPro" id="IPR004358">
    <property type="entry name" value="Sig_transdc_His_kin-like_C"/>
</dbReference>
<feature type="domain" description="Histidine kinase" evidence="7">
    <location>
        <begin position="673"/>
        <end position="896"/>
    </location>
</feature>
<dbReference type="InterPro" id="IPR003594">
    <property type="entry name" value="HATPase_dom"/>
</dbReference>
<feature type="domain" description="PAC" evidence="10">
    <location>
        <begin position="350"/>
        <end position="402"/>
    </location>
</feature>
<dbReference type="InterPro" id="IPR013655">
    <property type="entry name" value="PAS_fold_3"/>
</dbReference>
<dbReference type="Proteomes" id="UP000198771">
    <property type="component" value="Unassembled WGS sequence"/>
</dbReference>
<dbReference type="Pfam" id="PF00512">
    <property type="entry name" value="HisKA"/>
    <property type="match status" value="1"/>
</dbReference>
<dbReference type="Pfam" id="PF13188">
    <property type="entry name" value="PAS_8"/>
    <property type="match status" value="1"/>
</dbReference>
<dbReference type="NCBIfam" id="TIGR00229">
    <property type="entry name" value="sensory_box"/>
    <property type="match status" value="5"/>
</dbReference>
<name>A0A1G6C6R6_9BACT</name>
<evidence type="ECO:0000259" key="8">
    <source>
        <dbReference type="PROSITE" id="PS50110"/>
    </source>
</evidence>
<dbReference type="PROSITE" id="PS50112">
    <property type="entry name" value="PAS"/>
    <property type="match status" value="4"/>
</dbReference>
<accession>A0A1G6C6R6</accession>
<dbReference type="OrthoDB" id="9813024at2"/>
<dbReference type="SMART" id="SM00448">
    <property type="entry name" value="REC"/>
    <property type="match status" value="1"/>
</dbReference>
<dbReference type="Pfam" id="PF02518">
    <property type="entry name" value="HATPase_c"/>
    <property type="match status" value="1"/>
</dbReference>
<dbReference type="CDD" id="cd00082">
    <property type="entry name" value="HisKA"/>
    <property type="match status" value="1"/>
</dbReference>
<dbReference type="SUPFAM" id="SSF47384">
    <property type="entry name" value="Homodimeric domain of signal transducing histidine kinase"/>
    <property type="match status" value="1"/>
</dbReference>
<dbReference type="PROSITE" id="PS50113">
    <property type="entry name" value="PAC"/>
    <property type="match status" value="5"/>
</dbReference>
<dbReference type="InterPro" id="IPR036097">
    <property type="entry name" value="HisK_dim/P_sf"/>
</dbReference>
<dbReference type="InterPro" id="IPR000700">
    <property type="entry name" value="PAS-assoc_C"/>
</dbReference>
<dbReference type="PRINTS" id="PR00344">
    <property type="entry name" value="BCTRLSENSOR"/>
</dbReference>
<dbReference type="EMBL" id="FMXO01000007">
    <property type="protein sequence ID" value="SDB28576.1"/>
    <property type="molecule type" value="Genomic_DNA"/>
</dbReference>
<dbReference type="FunFam" id="3.30.450.20:FF:000099">
    <property type="entry name" value="Sensory box sensor histidine kinase"/>
    <property type="match status" value="1"/>
</dbReference>
<dbReference type="InterPro" id="IPR001789">
    <property type="entry name" value="Sig_transdc_resp-reg_receiver"/>
</dbReference>
<evidence type="ECO:0000259" key="10">
    <source>
        <dbReference type="PROSITE" id="PS50113"/>
    </source>
</evidence>
<feature type="domain" description="PAS" evidence="9">
    <location>
        <begin position="403"/>
        <end position="475"/>
    </location>
</feature>
<evidence type="ECO:0000313" key="12">
    <source>
        <dbReference type="Proteomes" id="UP000198771"/>
    </source>
</evidence>
<keyword evidence="4" id="KW-0808">Transferase</keyword>
<keyword evidence="5" id="KW-0418">Kinase</keyword>
<evidence type="ECO:0000313" key="11">
    <source>
        <dbReference type="EMBL" id="SDB28576.1"/>
    </source>
</evidence>
<keyword evidence="3 6" id="KW-0597">Phosphoprotein</keyword>
<dbReference type="Pfam" id="PF08447">
    <property type="entry name" value="PAS_3"/>
    <property type="match status" value="2"/>
</dbReference>